<keyword evidence="2" id="KW-0325">Glycoprotein</keyword>
<reference evidence="4" key="2">
    <citation type="submission" date="2025-08" db="UniProtKB">
        <authorList>
            <consortium name="Ensembl"/>
        </authorList>
    </citation>
    <scope>IDENTIFICATION</scope>
</reference>
<dbReference type="InterPro" id="IPR003599">
    <property type="entry name" value="Ig_sub"/>
</dbReference>
<reference evidence="4" key="1">
    <citation type="submission" date="2020-06" db="EMBL/GenBank/DDBJ databases">
        <authorList>
            <consortium name="Wellcome Sanger Institute Data Sharing"/>
        </authorList>
    </citation>
    <scope>NUCLEOTIDE SEQUENCE [LARGE SCALE GENOMIC DNA]</scope>
</reference>
<dbReference type="InterPro" id="IPR036179">
    <property type="entry name" value="Ig-like_dom_sf"/>
</dbReference>
<evidence type="ECO:0000256" key="1">
    <source>
        <dbReference type="ARBA" id="ARBA00022729"/>
    </source>
</evidence>
<protein>
    <recommendedName>
        <fullName evidence="3">Ig-like domain-containing protein</fullName>
    </recommendedName>
</protein>
<dbReference type="PANTHER" id="PTHR45842:SF12">
    <property type="entry name" value="KEKKON 5, ISOFORM A"/>
    <property type="match status" value="1"/>
</dbReference>
<accession>A0A8C5E514</accession>
<evidence type="ECO:0000259" key="3">
    <source>
        <dbReference type="PROSITE" id="PS50835"/>
    </source>
</evidence>
<reference evidence="4" key="3">
    <citation type="submission" date="2025-09" db="UniProtKB">
        <authorList>
            <consortium name="Ensembl"/>
        </authorList>
    </citation>
    <scope>IDENTIFICATION</scope>
</reference>
<dbReference type="InterPro" id="IPR007110">
    <property type="entry name" value="Ig-like_dom"/>
</dbReference>
<dbReference type="Gene3D" id="2.60.40.10">
    <property type="entry name" value="Immunoglobulins"/>
    <property type="match status" value="1"/>
</dbReference>
<dbReference type="SUPFAM" id="SSF48726">
    <property type="entry name" value="Immunoglobulin"/>
    <property type="match status" value="1"/>
</dbReference>
<feature type="domain" description="Ig-like" evidence="3">
    <location>
        <begin position="5"/>
        <end position="108"/>
    </location>
</feature>
<dbReference type="InterPro" id="IPR050467">
    <property type="entry name" value="LRFN"/>
</dbReference>
<dbReference type="PANTHER" id="PTHR45842">
    <property type="entry name" value="SYNAPTIC ADHESION-LIKE MOLECULE SALM"/>
    <property type="match status" value="1"/>
</dbReference>
<dbReference type="InterPro" id="IPR013783">
    <property type="entry name" value="Ig-like_fold"/>
</dbReference>
<evidence type="ECO:0000313" key="5">
    <source>
        <dbReference type="Proteomes" id="UP000694680"/>
    </source>
</evidence>
<keyword evidence="1" id="KW-0732">Signal</keyword>
<dbReference type="InterPro" id="IPR003598">
    <property type="entry name" value="Ig_sub2"/>
</dbReference>
<proteinExistence type="predicted"/>
<dbReference type="Pfam" id="PF13927">
    <property type="entry name" value="Ig_3"/>
    <property type="match status" value="1"/>
</dbReference>
<dbReference type="Proteomes" id="UP000694680">
    <property type="component" value="Chromosome 21"/>
</dbReference>
<sequence>MDVLPVRLAVEDSSVPLSGEKLGLPVKGPVGQQLSLPCKASGSPEPDKNWILPDGNVIRHGVAVSGGLTIDSNGTLFLPSPSFRDAGHYRCIAINQYGKVPTFNETLTDVFQLETHKGVFQVEKASREG</sequence>
<dbReference type="SMART" id="SM00408">
    <property type="entry name" value="IGc2"/>
    <property type="match status" value="1"/>
</dbReference>
<name>A0A8C5E514_GOUWI</name>
<dbReference type="AlphaFoldDB" id="A0A8C5E514"/>
<evidence type="ECO:0000256" key="2">
    <source>
        <dbReference type="ARBA" id="ARBA00023180"/>
    </source>
</evidence>
<evidence type="ECO:0000313" key="4">
    <source>
        <dbReference type="Ensembl" id="ENSGWIP00000016573.1"/>
    </source>
</evidence>
<keyword evidence="5" id="KW-1185">Reference proteome</keyword>
<dbReference type="PROSITE" id="PS50835">
    <property type="entry name" value="IG_LIKE"/>
    <property type="match status" value="1"/>
</dbReference>
<dbReference type="SMART" id="SM00409">
    <property type="entry name" value="IG"/>
    <property type="match status" value="1"/>
</dbReference>
<dbReference type="Ensembl" id="ENSGWIT00000018307.1">
    <property type="protein sequence ID" value="ENSGWIP00000016573.1"/>
    <property type="gene ID" value="ENSGWIG00000009300.1"/>
</dbReference>
<organism evidence="4 5">
    <name type="scientific">Gouania willdenowi</name>
    <name type="common">Blunt-snouted clingfish</name>
    <name type="synonym">Lepadogaster willdenowi</name>
    <dbReference type="NCBI Taxonomy" id="441366"/>
    <lineage>
        <taxon>Eukaryota</taxon>
        <taxon>Metazoa</taxon>
        <taxon>Chordata</taxon>
        <taxon>Craniata</taxon>
        <taxon>Vertebrata</taxon>
        <taxon>Euteleostomi</taxon>
        <taxon>Actinopterygii</taxon>
        <taxon>Neopterygii</taxon>
        <taxon>Teleostei</taxon>
        <taxon>Neoteleostei</taxon>
        <taxon>Acanthomorphata</taxon>
        <taxon>Ovalentaria</taxon>
        <taxon>Blenniimorphae</taxon>
        <taxon>Blenniiformes</taxon>
        <taxon>Gobiesocoidei</taxon>
        <taxon>Gobiesocidae</taxon>
        <taxon>Gobiesocinae</taxon>
        <taxon>Gouania</taxon>
    </lineage>
</organism>